<dbReference type="AlphaFoldDB" id="A0A8S4R4Z1"/>
<organism evidence="1 2">
    <name type="scientific">Pararge aegeria aegeria</name>
    <dbReference type="NCBI Taxonomy" id="348720"/>
    <lineage>
        <taxon>Eukaryota</taxon>
        <taxon>Metazoa</taxon>
        <taxon>Ecdysozoa</taxon>
        <taxon>Arthropoda</taxon>
        <taxon>Hexapoda</taxon>
        <taxon>Insecta</taxon>
        <taxon>Pterygota</taxon>
        <taxon>Neoptera</taxon>
        <taxon>Endopterygota</taxon>
        <taxon>Lepidoptera</taxon>
        <taxon>Glossata</taxon>
        <taxon>Ditrysia</taxon>
        <taxon>Papilionoidea</taxon>
        <taxon>Nymphalidae</taxon>
        <taxon>Satyrinae</taxon>
        <taxon>Satyrini</taxon>
        <taxon>Parargina</taxon>
        <taxon>Pararge</taxon>
    </lineage>
</organism>
<dbReference type="Proteomes" id="UP000838756">
    <property type="component" value="Unassembled WGS sequence"/>
</dbReference>
<protein>
    <submittedName>
        <fullName evidence="1">Jg15284 protein</fullName>
    </submittedName>
</protein>
<sequence length="92" mass="10546">MLSKVCEVHHSYSASMLDYDLKPLLLLEETRALQSAGNRLVELATFISCHVKRTVQAKQVRRQAQEKRRKDLSVIRDPNLPLKVVSPRSGKY</sequence>
<proteinExistence type="predicted"/>
<evidence type="ECO:0000313" key="2">
    <source>
        <dbReference type="Proteomes" id="UP000838756"/>
    </source>
</evidence>
<evidence type="ECO:0000313" key="1">
    <source>
        <dbReference type="EMBL" id="CAH2230828.1"/>
    </source>
</evidence>
<keyword evidence="2" id="KW-1185">Reference proteome</keyword>
<gene>
    <name evidence="1" type="primary">jg15284</name>
    <name evidence="1" type="ORF">PAEG_LOCUS9925</name>
</gene>
<accession>A0A8S4R4Z1</accession>
<dbReference type="EMBL" id="CAKXAJ010024828">
    <property type="protein sequence ID" value="CAH2230828.1"/>
    <property type="molecule type" value="Genomic_DNA"/>
</dbReference>
<name>A0A8S4R4Z1_9NEOP</name>
<comment type="caution">
    <text evidence="1">The sequence shown here is derived from an EMBL/GenBank/DDBJ whole genome shotgun (WGS) entry which is preliminary data.</text>
</comment>
<reference evidence="1" key="1">
    <citation type="submission" date="2022-03" db="EMBL/GenBank/DDBJ databases">
        <authorList>
            <person name="Lindestad O."/>
        </authorList>
    </citation>
    <scope>NUCLEOTIDE SEQUENCE</scope>
</reference>